<sequence length="415" mass="47740">MEHLHPTKISDLPNEMLEEIFNFLQDPDDFLSVIGTCHRWNDLMSYRKTERLFGKVLPILLKSDLVPLRSMLTIRLISKNWKQAAEFQLEEDPSKLERKYDVVGVERVNRFITHASNLPQGGNPFIGKHLMISALVPETYDSIHQLIQQHGTLLRSIEMYFYTIIQFTSIVGAIPNLETLFIWGFIEVWDIEDEADAHPFPPLLRLNNLSLCLYGTAQNDDDRTLRLLSLMLTAYGEQLTTLKCPKQLLRVGRINLLRNLRRLELIKANALTDTYTLPDFQVLSQVKWRLHTLSLSDCCIQFTAELMAALNNFCETLENLEISIELEENFDADSLASFPFLKKLDLGIASELRFIPLGMKDALIKLSGVSPNLEKLDICLRNGALSHVFWNMEMMINVFRKLNAFKLRAALYPIL</sequence>
<dbReference type="CDD" id="cd09917">
    <property type="entry name" value="F-box_SF"/>
    <property type="match status" value="1"/>
</dbReference>
<dbReference type="Gene3D" id="3.80.10.10">
    <property type="entry name" value="Ribonuclease Inhibitor"/>
    <property type="match status" value="1"/>
</dbReference>
<dbReference type="InterPro" id="IPR001810">
    <property type="entry name" value="F-box_dom"/>
</dbReference>
<dbReference type="EMBL" id="CAXLJM020000046">
    <property type="protein sequence ID" value="CAL8111762.1"/>
    <property type="molecule type" value="Genomic_DNA"/>
</dbReference>
<dbReference type="Gene3D" id="1.20.1280.50">
    <property type="match status" value="1"/>
</dbReference>
<organism evidence="2 3">
    <name type="scientific">Orchesella dallaii</name>
    <dbReference type="NCBI Taxonomy" id="48710"/>
    <lineage>
        <taxon>Eukaryota</taxon>
        <taxon>Metazoa</taxon>
        <taxon>Ecdysozoa</taxon>
        <taxon>Arthropoda</taxon>
        <taxon>Hexapoda</taxon>
        <taxon>Collembola</taxon>
        <taxon>Entomobryomorpha</taxon>
        <taxon>Entomobryoidea</taxon>
        <taxon>Orchesellidae</taxon>
        <taxon>Orchesellinae</taxon>
        <taxon>Orchesella</taxon>
    </lineage>
</organism>
<dbReference type="Pfam" id="PF12937">
    <property type="entry name" value="F-box-like"/>
    <property type="match status" value="1"/>
</dbReference>
<dbReference type="SUPFAM" id="SSF81383">
    <property type="entry name" value="F-box domain"/>
    <property type="match status" value="1"/>
</dbReference>
<feature type="domain" description="F-box" evidence="1">
    <location>
        <begin position="6"/>
        <end position="56"/>
    </location>
</feature>
<comment type="caution">
    <text evidence="2">The sequence shown here is derived from an EMBL/GenBank/DDBJ whole genome shotgun (WGS) entry which is preliminary data.</text>
</comment>
<dbReference type="InterPro" id="IPR036047">
    <property type="entry name" value="F-box-like_dom_sf"/>
</dbReference>
<dbReference type="PROSITE" id="PS50181">
    <property type="entry name" value="FBOX"/>
    <property type="match status" value="1"/>
</dbReference>
<reference evidence="2 3" key="1">
    <citation type="submission" date="2024-08" db="EMBL/GenBank/DDBJ databases">
        <authorList>
            <person name="Cucini C."/>
            <person name="Frati F."/>
        </authorList>
    </citation>
    <scope>NUCLEOTIDE SEQUENCE [LARGE SCALE GENOMIC DNA]</scope>
</reference>
<proteinExistence type="predicted"/>
<dbReference type="SUPFAM" id="SSF52047">
    <property type="entry name" value="RNI-like"/>
    <property type="match status" value="1"/>
</dbReference>
<dbReference type="InterPro" id="IPR032675">
    <property type="entry name" value="LRR_dom_sf"/>
</dbReference>
<evidence type="ECO:0000313" key="3">
    <source>
        <dbReference type="Proteomes" id="UP001642540"/>
    </source>
</evidence>
<accession>A0ABP1QYW1</accession>
<dbReference type="SMART" id="SM00256">
    <property type="entry name" value="FBOX"/>
    <property type="match status" value="1"/>
</dbReference>
<keyword evidence="3" id="KW-1185">Reference proteome</keyword>
<protein>
    <recommendedName>
        <fullName evidence="1">F-box domain-containing protein</fullName>
    </recommendedName>
</protein>
<evidence type="ECO:0000259" key="1">
    <source>
        <dbReference type="PROSITE" id="PS50181"/>
    </source>
</evidence>
<name>A0ABP1QYW1_9HEXA</name>
<gene>
    <name evidence="2" type="ORF">ODALV1_LOCUS15336</name>
</gene>
<dbReference type="Proteomes" id="UP001642540">
    <property type="component" value="Unassembled WGS sequence"/>
</dbReference>
<evidence type="ECO:0000313" key="2">
    <source>
        <dbReference type="EMBL" id="CAL8111762.1"/>
    </source>
</evidence>